<dbReference type="SMART" id="SM00164">
    <property type="entry name" value="TBC"/>
    <property type="match status" value="1"/>
</dbReference>
<proteinExistence type="predicted"/>
<comment type="caution">
    <text evidence="10">The sequence shown here is derived from an EMBL/GenBank/DDBJ whole genome shotgun (WGS) entry which is preliminary data.</text>
</comment>
<evidence type="ECO:0000256" key="3">
    <source>
        <dbReference type="ARBA" id="ARBA00022692"/>
    </source>
</evidence>
<dbReference type="GO" id="GO:0006888">
    <property type="term" value="P:endoplasmic reticulum to Golgi vesicle-mediated transport"/>
    <property type="evidence" value="ECO:0007669"/>
    <property type="project" value="TreeGrafter"/>
</dbReference>
<sequence length="393" mass="44937">MSTNNKAHNFHEEDKDQPPGFHRNNASGFELHKRAKLVAIHKALQSDPVDVASLRKYAISKGGLLTDEIRRKAWPKLLNVNPFESIAKDANIKEHRDYDQVVLDVNRSLKRFPPGMKDDEREVLQDQLVEVIVRVLCENNQLHYYQGYHDICVTFQLVVGKEATVSLVNKLSTHHLRDFMDSTMDRTKHMLNYLLPIINKSKPALHDFLQRSEVGTVFALAWLITWYGHVLNSFRSIVRLYDFFLACHPLMPVYLAAAIVLYREEDIMQCECDMPFVHSLLSKIPQNLPLEKLIVDAGDLFVQYQPSQLAKEARLYYKESTSLTTYQSLEESSRIQRPDSVLRRLTRRGQGHASAAGRPQDSNRVIKVAVWAISMGIGAAALTVLNNALEFWG</sequence>
<dbReference type="STRING" id="307972.A0A2G8JT50"/>
<evidence type="ECO:0000256" key="1">
    <source>
        <dbReference type="ARBA" id="ARBA00004141"/>
    </source>
</evidence>
<dbReference type="FunFam" id="1.10.8.1310:FF:000001">
    <property type="entry name" value="TBC1 domain family, member 20"/>
    <property type="match status" value="1"/>
</dbReference>
<dbReference type="OrthoDB" id="206700at2759"/>
<evidence type="ECO:0000256" key="7">
    <source>
        <dbReference type="SAM" id="MobiDB-lite"/>
    </source>
</evidence>
<feature type="transmembrane region" description="Helical" evidence="8">
    <location>
        <begin position="240"/>
        <end position="262"/>
    </location>
</feature>
<keyword evidence="3 8" id="KW-0812">Transmembrane</keyword>
<dbReference type="AlphaFoldDB" id="A0A2G8JT50"/>
<dbReference type="Pfam" id="PF00566">
    <property type="entry name" value="RabGAP-TBC"/>
    <property type="match status" value="1"/>
</dbReference>
<organism evidence="10 11">
    <name type="scientific">Stichopus japonicus</name>
    <name type="common">Sea cucumber</name>
    <dbReference type="NCBI Taxonomy" id="307972"/>
    <lineage>
        <taxon>Eukaryota</taxon>
        <taxon>Metazoa</taxon>
        <taxon>Echinodermata</taxon>
        <taxon>Eleutherozoa</taxon>
        <taxon>Echinozoa</taxon>
        <taxon>Holothuroidea</taxon>
        <taxon>Aspidochirotacea</taxon>
        <taxon>Aspidochirotida</taxon>
        <taxon>Stichopodidae</taxon>
        <taxon>Apostichopus</taxon>
    </lineage>
</organism>
<dbReference type="PANTHER" id="PTHR20913:SF7">
    <property type="entry name" value="RE60063P"/>
    <property type="match status" value="1"/>
</dbReference>
<evidence type="ECO:0000259" key="9">
    <source>
        <dbReference type="PROSITE" id="PS50086"/>
    </source>
</evidence>
<dbReference type="InterPro" id="IPR045913">
    <property type="entry name" value="TBC20/Gyp8-like"/>
</dbReference>
<comment type="subcellular location">
    <subcellularLocation>
        <location evidence="1">Membrane</location>
        <topology evidence="1">Multi-pass membrane protein</topology>
    </subcellularLocation>
</comment>
<gene>
    <name evidence="10" type="ORF">BSL78_24249</name>
</gene>
<keyword evidence="11" id="KW-1185">Reference proteome</keyword>
<name>A0A2G8JT50_STIJA</name>
<dbReference type="FunFam" id="1.10.472.80:FF:000024">
    <property type="entry name" value="TBC1 domain family member 20"/>
    <property type="match status" value="1"/>
</dbReference>
<feature type="transmembrane region" description="Helical" evidence="8">
    <location>
        <begin position="208"/>
        <end position="228"/>
    </location>
</feature>
<dbReference type="InterPro" id="IPR000195">
    <property type="entry name" value="Rab-GAP-TBC_dom"/>
</dbReference>
<dbReference type="SUPFAM" id="SSF47923">
    <property type="entry name" value="Ypt/Rab-GAP domain of gyp1p"/>
    <property type="match status" value="2"/>
</dbReference>
<dbReference type="Proteomes" id="UP000230750">
    <property type="component" value="Unassembled WGS sequence"/>
</dbReference>
<dbReference type="Gene3D" id="1.10.8.1310">
    <property type="match status" value="1"/>
</dbReference>
<evidence type="ECO:0000256" key="5">
    <source>
        <dbReference type="ARBA" id="ARBA00023136"/>
    </source>
</evidence>
<keyword evidence="5 8" id="KW-0472">Membrane</keyword>
<dbReference type="GO" id="GO:0005096">
    <property type="term" value="F:GTPase activator activity"/>
    <property type="evidence" value="ECO:0007669"/>
    <property type="project" value="UniProtKB-KW"/>
</dbReference>
<feature type="domain" description="Rab-GAP TBC" evidence="9">
    <location>
        <begin position="64"/>
        <end position="248"/>
    </location>
</feature>
<feature type="transmembrane region" description="Helical" evidence="8">
    <location>
        <begin position="368"/>
        <end position="389"/>
    </location>
</feature>
<dbReference type="EMBL" id="MRZV01001301">
    <property type="protein sequence ID" value="PIK38913.1"/>
    <property type="molecule type" value="Genomic_DNA"/>
</dbReference>
<keyword evidence="2" id="KW-0343">GTPase activation</keyword>
<evidence type="ECO:0000256" key="8">
    <source>
        <dbReference type="SAM" id="Phobius"/>
    </source>
</evidence>
<evidence type="ECO:0000256" key="4">
    <source>
        <dbReference type="ARBA" id="ARBA00022989"/>
    </source>
</evidence>
<dbReference type="InterPro" id="IPR035969">
    <property type="entry name" value="Rab-GAP_TBC_sf"/>
</dbReference>
<evidence type="ECO:0000313" key="10">
    <source>
        <dbReference type="EMBL" id="PIK38913.1"/>
    </source>
</evidence>
<evidence type="ECO:0000313" key="11">
    <source>
        <dbReference type="Proteomes" id="UP000230750"/>
    </source>
</evidence>
<dbReference type="GO" id="GO:0007030">
    <property type="term" value="P:Golgi organization"/>
    <property type="evidence" value="ECO:0007669"/>
    <property type="project" value="UniProtKB-ARBA"/>
</dbReference>
<dbReference type="GO" id="GO:0016050">
    <property type="term" value="P:vesicle organization"/>
    <property type="evidence" value="ECO:0007669"/>
    <property type="project" value="UniProtKB-ARBA"/>
</dbReference>
<dbReference type="PROSITE" id="PS50086">
    <property type="entry name" value="TBC_RABGAP"/>
    <property type="match status" value="1"/>
</dbReference>
<feature type="region of interest" description="Disordered" evidence="7">
    <location>
        <begin position="1"/>
        <end position="25"/>
    </location>
</feature>
<dbReference type="Gene3D" id="1.10.472.80">
    <property type="entry name" value="Ypt/Rab-GAP domain of gyp1p, domain 3"/>
    <property type="match status" value="1"/>
</dbReference>
<dbReference type="GO" id="GO:0005789">
    <property type="term" value="C:endoplasmic reticulum membrane"/>
    <property type="evidence" value="ECO:0007669"/>
    <property type="project" value="TreeGrafter"/>
</dbReference>
<reference evidence="10 11" key="1">
    <citation type="journal article" date="2017" name="PLoS Biol.">
        <title>The sea cucumber genome provides insights into morphological evolution and visceral regeneration.</title>
        <authorList>
            <person name="Zhang X."/>
            <person name="Sun L."/>
            <person name="Yuan J."/>
            <person name="Sun Y."/>
            <person name="Gao Y."/>
            <person name="Zhang L."/>
            <person name="Li S."/>
            <person name="Dai H."/>
            <person name="Hamel J.F."/>
            <person name="Liu C."/>
            <person name="Yu Y."/>
            <person name="Liu S."/>
            <person name="Lin W."/>
            <person name="Guo K."/>
            <person name="Jin S."/>
            <person name="Xu P."/>
            <person name="Storey K.B."/>
            <person name="Huan P."/>
            <person name="Zhang T."/>
            <person name="Zhou Y."/>
            <person name="Zhang J."/>
            <person name="Lin C."/>
            <person name="Li X."/>
            <person name="Xing L."/>
            <person name="Huo D."/>
            <person name="Sun M."/>
            <person name="Wang L."/>
            <person name="Mercier A."/>
            <person name="Li F."/>
            <person name="Yang H."/>
            <person name="Xiang J."/>
        </authorList>
    </citation>
    <scope>NUCLEOTIDE SEQUENCE [LARGE SCALE GENOMIC DNA]</scope>
    <source>
        <strain evidence="10">Shaxun</strain>
        <tissue evidence="10">Muscle</tissue>
    </source>
</reference>
<protein>
    <recommendedName>
        <fullName evidence="6">TBC1 domain family member 20</fullName>
    </recommendedName>
</protein>
<accession>A0A2G8JT50</accession>
<evidence type="ECO:0000256" key="6">
    <source>
        <dbReference type="ARBA" id="ARBA00067516"/>
    </source>
</evidence>
<dbReference type="PANTHER" id="PTHR20913">
    <property type="entry name" value="TBC1 DOMAIN FAMILY MEMBER 20/GTPASE"/>
    <property type="match status" value="1"/>
</dbReference>
<evidence type="ECO:0000256" key="2">
    <source>
        <dbReference type="ARBA" id="ARBA00022468"/>
    </source>
</evidence>
<keyword evidence="4 8" id="KW-1133">Transmembrane helix</keyword>